<name>A0ABT4AR69_9ACTN</name>
<dbReference type="GO" id="GO:0005524">
    <property type="term" value="F:ATP binding"/>
    <property type="evidence" value="ECO:0007669"/>
    <property type="project" value="UniProtKB-KW"/>
</dbReference>
<dbReference type="Proteomes" id="UP001151002">
    <property type="component" value="Unassembled WGS sequence"/>
</dbReference>
<dbReference type="RefSeq" id="WP_267560497.1">
    <property type="nucleotide sequence ID" value="NZ_JAPNTZ010000001.1"/>
</dbReference>
<comment type="subcellular location">
    <subcellularLocation>
        <location evidence="1">Cell membrane</location>
        <topology evidence="1">Peripheral membrane protein</topology>
    </subcellularLocation>
</comment>
<dbReference type="SMART" id="SM00382">
    <property type="entry name" value="AAA"/>
    <property type="match status" value="2"/>
</dbReference>
<reference evidence="10" key="1">
    <citation type="submission" date="2022-11" db="EMBL/GenBank/DDBJ databases">
        <authorList>
            <person name="Somphong A."/>
            <person name="Phongsopitanun W."/>
        </authorList>
    </citation>
    <scope>NUCLEOTIDE SEQUENCE</scope>
    <source>
        <strain evidence="10">Pm04-4</strain>
    </source>
</reference>
<feature type="region of interest" description="Disordered" evidence="8">
    <location>
        <begin position="428"/>
        <end position="488"/>
    </location>
</feature>
<evidence type="ECO:0000313" key="11">
    <source>
        <dbReference type="Proteomes" id="UP001151002"/>
    </source>
</evidence>
<feature type="region of interest" description="Disordered" evidence="8">
    <location>
        <begin position="363"/>
        <end position="416"/>
    </location>
</feature>
<feature type="domain" description="ABC transporter" evidence="9">
    <location>
        <begin position="21"/>
        <end position="270"/>
    </location>
</feature>
<evidence type="ECO:0000256" key="3">
    <source>
        <dbReference type="ARBA" id="ARBA00022448"/>
    </source>
</evidence>
<keyword evidence="3" id="KW-0813">Transport</keyword>
<dbReference type="PANTHER" id="PTHR43297">
    <property type="entry name" value="OLIGOPEPTIDE TRANSPORT ATP-BINDING PROTEIN APPD"/>
    <property type="match status" value="1"/>
</dbReference>
<accession>A0ABT4AR69</accession>
<dbReference type="InterPro" id="IPR017871">
    <property type="entry name" value="ABC_transporter-like_CS"/>
</dbReference>
<keyword evidence="5" id="KW-0547">Nucleotide-binding</keyword>
<dbReference type="SUPFAM" id="SSF52540">
    <property type="entry name" value="P-loop containing nucleoside triphosphate hydrolases"/>
    <property type="match status" value="2"/>
</dbReference>
<protein>
    <submittedName>
        <fullName evidence="10">Dipeptide ABC transporter ATP-binding protein</fullName>
    </submittedName>
</protein>
<keyword evidence="6 10" id="KW-0067">ATP-binding</keyword>
<gene>
    <name evidence="10" type="ORF">OWR29_01890</name>
</gene>
<evidence type="ECO:0000259" key="9">
    <source>
        <dbReference type="PROSITE" id="PS50893"/>
    </source>
</evidence>
<evidence type="ECO:0000256" key="5">
    <source>
        <dbReference type="ARBA" id="ARBA00022741"/>
    </source>
</evidence>
<evidence type="ECO:0000313" key="10">
    <source>
        <dbReference type="EMBL" id="MCY1136731.1"/>
    </source>
</evidence>
<dbReference type="Pfam" id="PF08352">
    <property type="entry name" value="oligo_HPY"/>
    <property type="match status" value="2"/>
</dbReference>
<organism evidence="10 11">
    <name type="scientific">Paractinoplanes pyxinae</name>
    <dbReference type="NCBI Taxonomy" id="2997416"/>
    <lineage>
        <taxon>Bacteria</taxon>
        <taxon>Bacillati</taxon>
        <taxon>Actinomycetota</taxon>
        <taxon>Actinomycetes</taxon>
        <taxon>Micromonosporales</taxon>
        <taxon>Micromonosporaceae</taxon>
        <taxon>Paractinoplanes</taxon>
    </lineage>
</organism>
<dbReference type="Pfam" id="PF00005">
    <property type="entry name" value="ABC_tran"/>
    <property type="match status" value="2"/>
</dbReference>
<keyword evidence="7" id="KW-0472">Membrane</keyword>
<dbReference type="Gene3D" id="3.40.50.300">
    <property type="entry name" value="P-loop containing nucleotide triphosphate hydrolases"/>
    <property type="match status" value="2"/>
</dbReference>
<dbReference type="InterPro" id="IPR050388">
    <property type="entry name" value="ABC_Ni/Peptide_Import"/>
</dbReference>
<keyword evidence="11" id="KW-1185">Reference proteome</keyword>
<dbReference type="InterPro" id="IPR027417">
    <property type="entry name" value="P-loop_NTPase"/>
</dbReference>
<dbReference type="PROSITE" id="PS50893">
    <property type="entry name" value="ABC_TRANSPORTER_2"/>
    <property type="match status" value="2"/>
</dbReference>
<dbReference type="PROSITE" id="PS00211">
    <property type="entry name" value="ABC_TRANSPORTER_1"/>
    <property type="match status" value="2"/>
</dbReference>
<dbReference type="EMBL" id="JAPNTZ010000001">
    <property type="protein sequence ID" value="MCY1136731.1"/>
    <property type="molecule type" value="Genomic_DNA"/>
</dbReference>
<proteinExistence type="inferred from homology"/>
<dbReference type="NCBIfam" id="TIGR01727">
    <property type="entry name" value="oligo_HPY"/>
    <property type="match status" value="2"/>
</dbReference>
<evidence type="ECO:0000256" key="2">
    <source>
        <dbReference type="ARBA" id="ARBA00005417"/>
    </source>
</evidence>
<evidence type="ECO:0000256" key="7">
    <source>
        <dbReference type="ARBA" id="ARBA00023136"/>
    </source>
</evidence>
<feature type="domain" description="ABC transporter" evidence="9">
    <location>
        <begin position="554"/>
        <end position="792"/>
    </location>
</feature>
<evidence type="ECO:0000256" key="8">
    <source>
        <dbReference type="SAM" id="MobiDB-lite"/>
    </source>
</evidence>
<dbReference type="NCBIfam" id="NF008453">
    <property type="entry name" value="PRK11308.1"/>
    <property type="match status" value="2"/>
</dbReference>
<comment type="similarity">
    <text evidence="2">Belongs to the ABC transporter superfamily.</text>
</comment>
<dbReference type="PANTHER" id="PTHR43297:SF2">
    <property type="entry name" value="DIPEPTIDE TRANSPORT ATP-BINDING PROTEIN DPPD"/>
    <property type="match status" value="1"/>
</dbReference>
<feature type="compositionally biased region" description="Polar residues" evidence="8">
    <location>
        <begin position="372"/>
        <end position="382"/>
    </location>
</feature>
<dbReference type="InterPro" id="IPR003439">
    <property type="entry name" value="ABC_transporter-like_ATP-bd"/>
</dbReference>
<keyword evidence="4" id="KW-1003">Cell membrane</keyword>
<dbReference type="InterPro" id="IPR003593">
    <property type="entry name" value="AAA+_ATPase"/>
</dbReference>
<evidence type="ECO:0000256" key="1">
    <source>
        <dbReference type="ARBA" id="ARBA00004202"/>
    </source>
</evidence>
<sequence>MTVPSSSQLSERPDAKAATMLQIEDLSVVIHRPGRQVAALSNVSFSVAPGEVVGLVGESGGGKSMVARAIVGMLPSGSHATGRVGFDGDDVLRMDAVALARHRGRGAAMCFQNPRGALSPTRTVGKQLIDRLVTHQDMSGERAAESAKELFAAVGIRNPSRRLEAYPHELSGGMAQRVMISLATGCAPGLLIADEPTTGLDVTLTREILRQFRHAADTDGRGVLLISHDLASIAEVCDRVVVLYAGTVVETGPAAKVLREPAHPYTRALLRSVPDVGGGRVVATAGGMPLMTAAPHDCPFAPRCAHATDECRSSRPETRALESDWSLACYHPQQLPLHHRAQNAATPTANAHKRAIQTHNVAQQLDSERSRAPQTDNVAQQTDNDRPLARQTDNVAQQTDNDRPLARQTDNVAQQTDNERSFAAQMDNVAQQTDSERPLARQTDNVAQQADSERSLARQTDSVARQADSERSLARQTDNVAQRMGAVAQQTDNERSFAPQMDDVAQQTDNVRSFAPQMDDVAQQTDNVRSLARQTDNVAQRTDGVAPGRVVLSVKDAHVVYRSRFGSGGHHALRGVDLELRAGETLGVVGESGCGKSTLAKLIMGLVEPSEGSVEVSGRDVRKLSRAERTRAQMVFQDPIGSLSPRRTVGDSIAEPLRAAKVSTAERAEKTEAALTRMELDSSILSRLPHELSGGQAQRIGIARALVGEPDLIVFDEPTSALDVTVQAQILDVIADVAADAGHGSVFISHDLATVRGFADRVVVLYLGRVVEEGPVDEVFDRPKHPYTRALLGSAPRLGETRTADVELVKDLDEADAAAGCALAARCPFVTDTCRSQEQTLQPYGDSRAACWRVPELPALIEAS</sequence>
<comment type="caution">
    <text evidence="10">The sequence shown here is derived from an EMBL/GenBank/DDBJ whole genome shotgun (WGS) entry which is preliminary data.</text>
</comment>
<evidence type="ECO:0000256" key="4">
    <source>
        <dbReference type="ARBA" id="ARBA00022475"/>
    </source>
</evidence>
<dbReference type="InterPro" id="IPR013563">
    <property type="entry name" value="Oligopep_ABC_C"/>
</dbReference>
<evidence type="ECO:0000256" key="6">
    <source>
        <dbReference type="ARBA" id="ARBA00022840"/>
    </source>
</evidence>
<dbReference type="CDD" id="cd03257">
    <property type="entry name" value="ABC_NikE_OppD_transporters"/>
    <property type="match status" value="2"/>
</dbReference>